<dbReference type="GO" id="GO:0008483">
    <property type="term" value="F:transaminase activity"/>
    <property type="evidence" value="ECO:0007669"/>
    <property type="project" value="UniProtKB-KW"/>
</dbReference>
<keyword evidence="6" id="KW-0663">Pyridoxal phosphate</keyword>
<sequence length="141" mass="15089">MAYGPPAQRDGTAAALAWLNRQNFAFPPDHGARVVTTILTDAELRADWQAELDVMRLRLQDNRAALANALVAATDGTPAFGALARQSGMFSLLPLSSVQIEALRTDHAIYLIGDGRINLAGINDLTLPRVVAAVAEVWRGA</sequence>
<keyword evidence="9" id="KW-1185">Reference proteome</keyword>
<dbReference type="Proteomes" id="UP000198539">
    <property type="component" value="Unassembled WGS sequence"/>
</dbReference>
<evidence type="ECO:0000259" key="7">
    <source>
        <dbReference type="Pfam" id="PF00155"/>
    </source>
</evidence>
<evidence type="ECO:0000313" key="9">
    <source>
        <dbReference type="Proteomes" id="UP000198539"/>
    </source>
</evidence>
<comment type="subunit">
    <text evidence="3">Homodimer.</text>
</comment>
<evidence type="ECO:0000256" key="2">
    <source>
        <dbReference type="ARBA" id="ARBA00007441"/>
    </source>
</evidence>
<evidence type="ECO:0000256" key="3">
    <source>
        <dbReference type="ARBA" id="ARBA00011738"/>
    </source>
</evidence>
<dbReference type="InterPro" id="IPR015421">
    <property type="entry name" value="PyrdxlP-dep_Trfase_major"/>
</dbReference>
<dbReference type="Gene3D" id="3.40.640.10">
    <property type="entry name" value="Type I PLP-dependent aspartate aminotransferase-like (Major domain)"/>
    <property type="match status" value="1"/>
</dbReference>
<evidence type="ECO:0000256" key="6">
    <source>
        <dbReference type="ARBA" id="ARBA00022898"/>
    </source>
</evidence>
<dbReference type="GO" id="GO:0042802">
    <property type="term" value="F:identical protein binding"/>
    <property type="evidence" value="ECO:0007669"/>
    <property type="project" value="TreeGrafter"/>
</dbReference>
<dbReference type="PANTHER" id="PTHR11879">
    <property type="entry name" value="ASPARTATE AMINOTRANSFERASE"/>
    <property type="match status" value="1"/>
</dbReference>
<dbReference type="InterPro" id="IPR015424">
    <property type="entry name" value="PyrdxlP-dep_Trfase"/>
</dbReference>
<dbReference type="Gene3D" id="3.90.1150.10">
    <property type="entry name" value="Aspartate Aminotransferase, domain 1"/>
    <property type="match status" value="1"/>
</dbReference>
<dbReference type="PANTHER" id="PTHR11879:SF22">
    <property type="entry name" value="ASPARTATE AMINOTRANSFERASE, MITOCHONDRIAL"/>
    <property type="match status" value="1"/>
</dbReference>
<protein>
    <submittedName>
        <fullName evidence="8">Aminotransferase class I and II</fullName>
    </submittedName>
</protein>
<dbReference type="EMBL" id="FNOM01000003">
    <property type="protein sequence ID" value="SDW69028.1"/>
    <property type="molecule type" value="Genomic_DNA"/>
</dbReference>
<name>A0A1H2VL82_9RHOB</name>
<dbReference type="Pfam" id="PF00155">
    <property type="entry name" value="Aminotran_1_2"/>
    <property type="match status" value="1"/>
</dbReference>
<organism evidence="8 9">
    <name type="scientific">Roseicitreum antarcticum</name>
    <dbReference type="NCBI Taxonomy" id="564137"/>
    <lineage>
        <taxon>Bacteria</taxon>
        <taxon>Pseudomonadati</taxon>
        <taxon>Pseudomonadota</taxon>
        <taxon>Alphaproteobacteria</taxon>
        <taxon>Rhodobacterales</taxon>
        <taxon>Paracoccaceae</taxon>
        <taxon>Roseicitreum</taxon>
    </lineage>
</organism>
<accession>A0A1H2VL82</accession>
<gene>
    <name evidence="8" type="ORF">SAMN04488238_103106</name>
</gene>
<proteinExistence type="inferred from homology"/>
<keyword evidence="5 8" id="KW-0808">Transferase</keyword>
<evidence type="ECO:0000256" key="1">
    <source>
        <dbReference type="ARBA" id="ARBA00001933"/>
    </source>
</evidence>
<dbReference type="InterPro" id="IPR004839">
    <property type="entry name" value="Aminotransferase_I/II_large"/>
</dbReference>
<keyword evidence="4 8" id="KW-0032">Aminotransferase</keyword>
<dbReference type="GO" id="GO:0006520">
    <property type="term" value="P:amino acid metabolic process"/>
    <property type="evidence" value="ECO:0007669"/>
    <property type="project" value="InterPro"/>
</dbReference>
<dbReference type="PRINTS" id="PR00799">
    <property type="entry name" value="TRANSAMINASE"/>
</dbReference>
<evidence type="ECO:0000256" key="5">
    <source>
        <dbReference type="ARBA" id="ARBA00022679"/>
    </source>
</evidence>
<dbReference type="InterPro" id="IPR015422">
    <property type="entry name" value="PyrdxlP-dep_Trfase_small"/>
</dbReference>
<evidence type="ECO:0000256" key="4">
    <source>
        <dbReference type="ARBA" id="ARBA00022576"/>
    </source>
</evidence>
<evidence type="ECO:0000313" key="8">
    <source>
        <dbReference type="EMBL" id="SDW69028.1"/>
    </source>
</evidence>
<dbReference type="SUPFAM" id="SSF53383">
    <property type="entry name" value="PLP-dependent transferases"/>
    <property type="match status" value="1"/>
</dbReference>
<dbReference type="STRING" id="564137.SAMN04488238_103106"/>
<reference evidence="8 9" key="1">
    <citation type="submission" date="2016-10" db="EMBL/GenBank/DDBJ databases">
        <authorList>
            <person name="de Groot N.N."/>
        </authorList>
    </citation>
    <scope>NUCLEOTIDE SEQUENCE [LARGE SCALE GENOMIC DNA]</scope>
    <source>
        <strain evidence="8 9">CGMCC 1.8894</strain>
    </source>
</reference>
<comment type="cofactor">
    <cofactor evidence="1">
        <name>pyridoxal 5'-phosphate</name>
        <dbReference type="ChEBI" id="CHEBI:597326"/>
    </cofactor>
</comment>
<dbReference type="GO" id="GO:0030170">
    <property type="term" value="F:pyridoxal phosphate binding"/>
    <property type="evidence" value="ECO:0007669"/>
    <property type="project" value="InterPro"/>
</dbReference>
<feature type="domain" description="Aminotransferase class I/classII large" evidence="7">
    <location>
        <begin position="22"/>
        <end position="133"/>
    </location>
</feature>
<dbReference type="AlphaFoldDB" id="A0A1H2VL82"/>
<comment type="similarity">
    <text evidence="2">Belongs to the class-I pyridoxal-phosphate-dependent aminotransferase family.</text>
</comment>
<dbReference type="InterPro" id="IPR000796">
    <property type="entry name" value="Asp_trans"/>
</dbReference>